<feature type="domain" description="Plastocyanin-like" evidence="4">
    <location>
        <begin position="310"/>
        <end position="406"/>
    </location>
</feature>
<keyword evidence="7" id="KW-1185">Reference proteome</keyword>
<keyword evidence="6" id="KW-0167">Capsid protein</keyword>
<dbReference type="SUPFAM" id="SSF49503">
    <property type="entry name" value="Cupredoxins"/>
    <property type="match status" value="3"/>
</dbReference>
<dbReference type="Proteomes" id="UP000198926">
    <property type="component" value="Unassembled WGS sequence"/>
</dbReference>
<dbReference type="PANTHER" id="PTHR11709">
    <property type="entry name" value="MULTI-COPPER OXIDASE"/>
    <property type="match status" value="1"/>
</dbReference>
<feature type="domain" description="Plastocyanin-like" evidence="5">
    <location>
        <begin position="21"/>
        <end position="123"/>
    </location>
</feature>
<dbReference type="STRING" id="1123755.SAMN05444714_3261"/>
<evidence type="ECO:0000259" key="5">
    <source>
        <dbReference type="Pfam" id="PF07732"/>
    </source>
</evidence>
<dbReference type="PROSITE" id="PS00080">
    <property type="entry name" value="MULTICOPPER_OXIDASE2"/>
    <property type="match status" value="1"/>
</dbReference>
<dbReference type="RefSeq" id="WP_242649938.1">
    <property type="nucleotide sequence ID" value="NZ_FOZM01000005.1"/>
</dbReference>
<dbReference type="GO" id="GO:0005507">
    <property type="term" value="F:copper ion binding"/>
    <property type="evidence" value="ECO:0007669"/>
    <property type="project" value="InterPro"/>
</dbReference>
<sequence>MADGGRIVLRPAPVDLDIGGKQIAMSGFNNSVPGPEIRVGQDEMLSVRLENALEEGTMIHWHGIRLPNAMDGVNVLTQDAVIPGGSFDYRFAVPDAGTFWYHSHYLSLDQVSRGLFGPLIVTEHTPPDIDQDITVQLFDILTDVEGHFESMFDPSHYTTEGRLGNMMTAFASRSDVKVGERVRLRIINPAVDRVFRVTIDGLSGLIMAIDGMPLADPLPVDELVIAPGQRVDVIGDVVGEVVLSETTLVDPIPLTRIAISGSRQKRVSPIPPLPLNRLPRPGPVSQSVDLVMQGGAGGPPHGGFGGWAFNDVSGLPRMPLLAAKRGETVLLRLRNETAFAHGIHLHGHHFWETDINGAPTVLRDTTLVEARDTREILCVLDNPGAWLFHCHMLSHQEDGMATWLQVA</sequence>
<evidence type="ECO:0000313" key="7">
    <source>
        <dbReference type="Proteomes" id="UP000198926"/>
    </source>
</evidence>
<reference evidence="6 7" key="1">
    <citation type="submission" date="2016-10" db="EMBL/GenBank/DDBJ databases">
        <authorList>
            <person name="de Groot N.N."/>
        </authorList>
    </citation>
    <scope>NUCLEOTIDE SEQUENCE [LARGE SCALE GENOMIC DNA]</scope>
    <source>
        <strain evidence="6 7">DSM 29433</strain>
    </source>
</reference>
<proteinExistence type="predicted"/>
<dbReference type="GO" id="GO:0016491">
    <property type="term" value="F:oxidoreductase activity"/>
    <property type="evidence" value="ECO:0007669"/>
    <property type="project" value="UniProtKB-KW"/>
</dbReference>
<keyword evidence="2" id="KW-0560">Oxidoreductase</keyword>
<dbReference type="InterPro" id="IPR008972">
    <property type="entry name" value="Cupredoxin"/>
</dbReference>
<protein>
    <submittedName>
        <fullName evidence="6">Multicopper oxidase with three cupredoxin domains (Includes cell division protein FtsP and spore coat protein CotA)</fullName>
    </submittedName>
</protein>
<keyword evidence="6" id="KW-0946">Virion</keyword>
<evidence type="ECO:0000259" key="3">
    <source>
        <dbReference type="Pfam" id="PF00394"/>
    </source>
</evidence>
<dbReference type="InterPro" id="IPR001117">
    <property type="entry name" value="Cu-oxidase_2nd"/>
</dbReference>
<feature type="domain" description="Plastocyanin-like" evidence="3">
    <location>
        <begin position="151"/>
        <end position="234"/>
    </location>
</feature>
<dbReference type="InterPro" id="IPR045087">
    <property type="entry name" value="Cu-oxidase_fam"/>
</dbReference>
<dbReference type="CDD" id="cd13861">
    <property type="entry name" value="CuRO_1_CumA_like"/>
    <property type="match status" value="1"/>
</dbReference>
<keyword evidence="6" id="KW-0131">Cell cycle</keyword>
<evidence type="ECO:0000259" key="4">
    <source>
        <dbReference type="Pfam" id="PF07731"/>
    </source>
</evidence>
<evidence type="ECO:0000256" key="2">
    <source>
        <dbReference type="ARBA" id="ARBA00023002"/>
    </source>
</evidence>
<dbReference type="EMBL" id="FOZM01000005">
    <property type="protein sequence ID" value="SFS22357.1"/>
    <property type="molecule type" value="Genomic_DNA"/>
</dbReference>
<dbReference type="InterPro" id="IPR011707">
    <property type="entry name" value="Cu-oxidase-like_N"/>
</dbReference>
<organism evidence="6 7">
    <name type="scientific">Yoonia litorea</name>
    <dbReference type="NCBI Taxonomy" id="1123755"/>
    <lineage>
        <taxon>Bacteria</taxon>
        <taxon>Pseudomonadati</taxon>
        <taxon>Pseudomonadota</taxon>
        <taxon>Alphaproteobacteria</taxon>
        <taxon>Rhodobacterales</taxon>
        <taxon>Paracoccaceae</taxon>
        <taxon>Yoonia</taxon>
    </lineage>
</organism>
<evidence type="ECO:0000256" key="1">
    <source>
        <dbReference type="ARBA" id="ARBA00022723"/>
    </source>
</evidence>
<gene>
    <name evidence="6" type="ORF">SAMN05444714_3261</name>
</gene>
<dbReference type="Pfam" id="PF00394">
    <property type="entry name" value="Cu-oxidase"/>
    <property type="match status" value="1"/>
</dbReference>
<accession>A0A1I6N391</accession>
<dbReference type="InterPro" id="IPR002355">
    <property type="entry name" value="Cu_oxidase_Cu_BS"/>
</dbReference>
<dbReference type="AlphaFoldDB" id="A0A1I6N391"/>
<dbReference type="GO" id="GO:0051301">
    <property type="term" value="P:cell division"/>
    <property type="evidence" value="ECO:0007669"/>
    <property type="project" value="UniProtKB-KW"/>
</dbReference>
<dbReference type="Gene3D" id="2.60.40.420">
    <property type="entry name" value="Cupredoxins - blue copper proteins"/>
    <property type="match status" value="3"/>
</dbReference>
<dbReference type="InterPro" id="IPR011706">
    <property type="entry name" value="Cu-oxidase_C"/>
</dbReference>
<keyword evidence="6" id="KW-0132">Cell division</keyword>
<dbReference type="Pfam" id="PF07731">
    <property type="entry name" value="Cu-oxidase_2"/>
    <property type="match status" value="1"/>
</dbReference>
<evidence type="ECO:0000313" key="6">
    <source>
        <dbReference type="EMBL" id="SFS22357.1"/>
    </source>
</evidence>
<keyword evidence="1" id="KW-0479">Metal-binding</keyword>
<name>A0A1I6N391_9RHOB</name>
<dbReference type="Pfam" id="PF07732">
    <property type="entry name" value="Cu-oxidase_3"/>
    <property type="match status" value="1"/>
</dbReference>